<proteinExistence type="inferred from homology"/>
<dbReference type="SUPFAM" id="SSF53756">
    <property type="entry name" value="UDP-Glycosyltransferase/glycogen phosphorylase"/>
    <property type="match status" value="1"/>
</dbReference>
<evidence type="ECO:0000313" key="4">
    <source>
        <dbReference type="Proteomes" id="UP000604825"/>
    </source>
</evidence>
<comment type="caution">
    <text evidence="3">The sequence shown here is derived from an EMBL/GenBank/DDBJ whole genome shotgun (WGS) entry which is preliminary data.</text>
</comment>
<protein>
    <recommendedName>
        <fullName evidence="2">Glycosyltransferase N-terminal domain-containing protein</fullName>
    </recommendedName>
</protein>
<comment type="similarity">
    <text evidence="1">Belongs to the UDP-glycosyltransferase family.</text>
</comment>
<evidence type="ECO:0000259" key="2">
    <source>
        <dbReference type="Pfam" id="PF26168"/>
    </source>
</evidence>
<dbReference type="Gene3D" id="3.40.50.2000">
    <property type="entry name" value="Glycogen Phosphorylase B"/>
    <property type="match status" value="1"/>
</dbReference>
<gene>
    <name evidence="3" type="ORF">NCGR_LOCUS64940</name>
</gene>
<dbReference type="GO" id="GO:1901135">
    <property type="term" value="P:carbohydrate derivative metabolic process"/>
    <property type="evidence" value="ECO:0007669"/>
    <property type="project" value="UniProtKB-ARBA"/>
</dbReference>
<accession>A0A811SGR6</accession>
<dbReference type="InterPro" id="IPR058980">
    <property type="entry name" value="Glyco_transf_N"/>
</dbReference>
<evidence type="ECO:0000256" key="1">
    <source>
        <dbReference type="ARBA" id="ARBA00009995"/>
    </source>
</evidence>
<organism evidence="3 4">
    <name type="scientific">Miscanthus lutarioriparius</name>
    <dbReference type="NCBI Taxonomy" id="422564"/>
    <lineage>
        <taxon>Eukaryota</taxon>
        <taxon>Viridiplantae</taxon>
        <taxon>Streptophyta</taxon>
        <taxon>Embryophyta</taxon>
        <taxon>Tracheophyta</taxon>
        <taxon>Spermatophyta</taxon>
        <taxon>Magnoliopsida</taxon>
        <taxon>Liliopsida</taxon>
        <taxon>Poales</taxon>
        <taxon>Poaceae</taxon>
        <taxon>PACMAD clade</taxon>
        <taxon>Panicoideae</taxon>
        <taxon>Andropogonodae</taxon>
        <taxon>Andropogoneae</taxon>
        <taxon>Saccharinae</taxon>
        <taxon>Miscanthus</taxon>
    </lineage>
</organism>
<dbReference type="Pfam" id="PF26168">
    <property type="entry name" value="Glyco_transf_N"/>
    <property type="match status" value="1"/>
</dbReference>
<dbReference type="OrthoDB" id="5835829at2759"/>
<keyword evidence="4" id="KW-1185">Reference proteome</keyword>
<name>A0A811SGR6_9POAL</name>
<reference evidence="3" key="1">
    <citation type="submission" date="2020-10" db="EMBL/GenBank/DDBJ databases">
        <authorList>
            <person name="Han B."/>
            <person name="Lu T."/>
            <person name="Zhao Q."/>
            <person name="Huang X."/>
            <person name="Zhao Y."/>
        </authorList>
    </citation>
    <scope>NUCLEOTIDE SEQUENCE</scope>
</reference>
<feature type="domain" description="Glycosyltransferase N-terminal" evidence="2">
    <location>
        <begin position="4"/>
        <end position="138"/>
    </location>
</feature>
<dbReference type="PANTHER" id="PTHR48044">
    <property type="entry name" value="GLYCOSYLTRANSFERASE"/>
    <property type="match status" value="1"/>
</dbReference>
<dbReference type="EMBL" id="CAJGYO010000081">
    <property type="protein sequence ID" value="CAD6340842.1"/>
    <property type="molecule type" value="Genomic_DNA"/>
</dbReference>
<dbReference type="PANTHER" id="PTHR48044:SF25">
    <property type="entry name" value="GLYCOSYLTRANSFERASE"/>
    <property type="match status" value="1"/>
</dbReference>
<evidence type="ECO:0000313" key="3">
    <source>
        <dbReference type="EMBL" id="CAD6340842.1"/>
    </source>
</evidence>
<dbReference type="AlphaFoldDB" id="A0A811SGR6"/>
<sequence>MSMESVAVVAVPFPAQGHLNGMLHMSLLLASRGLAVHYAAPGPHVRQARARVHGWGDDALRRIEFHELDVPAYATPPPDPAAASPFPTHLMPMGEAFVAGAPAPVATLLARLSARHRRVVVLYDRLSSFAAPEAARIP</sequence>
<dbReference type="GO" id="GO:0008194">
    <property type="term" value="F:UDP-glycosyltransferase activity"/>
    <property type="evidence" value="ECO:0007669"/>
    <property type="project" value="UniProtKB-ARBA"/>
</dbReference>
<dbReference type="Proteomes" id="UP000604825">
    <property type="component" value="Unassembled WGS sequence"/>
</dbReference>